<evidence type="ECO:0008006" key="3">
    <source>
        <dbReference type="Google" id="ProtNLM"/>
    </source>
</evidence>
<organism evidence="1 2">
    <name type="scientific">Marinibaculum pumilum</name>
    <dbReference type="NCBI Taxonomy" id="1766165"/>
    <lineage>
        <taxon>Bacteria</taxon>
        <taxon>Pseudomonadati</taxon>
        <taxon>Pseudomonadota</taxon>
        <taxon>Alphaproteobacteria</taxon>
        <taxon>Rhodospirillales</taxon>
        <taxon>Rhodospirillaceae</taxon>
        <taxon>Marinibaculum</taxon>
    </lineage>
</organism>
<accession>A0ABV7L2Y9</accession>
<comment type="caution">
    <text evidence="1">The sequence shown here is derived from an EMBL/GenBank/DDBJ whole genome shotgun (WGS) entry which is preliminary data.</text>
</comment>
<keyword evidence="2" id="KW-1185">Reference proteome</keyword>
<dbReference type="Proteomes" id="UP001595528">
    <property type="component" value="Unassembled WGS sequence"/>
</dbReference>
<name>A0ABV7L2Y9_9PROT</name>
<protein>
    <recommendedName>
        <fullName evidence="3">DUF2793 domain-containing protein</fullName>
    </recommendedName>
</protein>
<evidence type="ECO:0000313" key="2">
    <source>
        <dbReference type="Proteomes" id="UP001595528"/>
    </source>
</evidence>
<proteinExistence type="predicted"/>
<reference evidence="2" key="1">
    <citation type="journal article" date="2019" name="Int. J. Syst. Evol. Microbiol.">
        <title>The Global Catalogue of Microorganisms (GCM) 10K type strain sequencing project: providing services to taxonomists for standard genome sequencing and annotation.</title>
        <authorList>
            <consortium name="The Broad Institute Genomics Platform"/>
            <consortium name="The Broad Institute Genome Sequencing Center for Infectious Disease"/>
            <person name="Wu L."/>
            <person name="Ma J."/>
        </authorList>
    </citation>
    <scope>NUCLEOTIDE SEQUENCE [LARGE SCALE GENOMIC DNA]</scope>
    <source>
        <strain evidence="2">KCTC 42964</strain>
    </source>
</reference>
<dbReference type="RefSeq" id="WP_379902191.1">
    <property type="nucleotide sequence ID" value="NZ_JBHRTR010000028.1"/>
</dbReference>
<evidence type="ECO:0000313" key="1">
    <source>
        <dbReference type="EMBL" id="MFC3228765.1"/>
    </source>
</evidence>
<sequence>MSEDGGMLFATPDGVQCWRDGEWRGAQPDSPAVVVRVNDPATGAEWAVYEDGSVSGFPEGSFVMHGWRDIVARSRGGEGGAS</sequence>
<dbReference type="EMBL" id="JBHRTR010000028">
    <property type="protein sequence ID" value="MFC3228765.1"/>
    <property type="molecule type" value="Genomic_DNA"/>
</dbReference>
<gene>
    <name evidence="1" type="ORF">ACFOGJ_16090</name>
</gene>